<dbReference type="EMBL" id="JAQQWE010000005">
    <property type="protein sequence ID" value="KAK7950994.1"/>
    <property type="molecule type" value="Genomic_DNA"/>
</dbReference>
<feature type="region of interest" description="Disordered" evidence="1">
    <location>
        <begin position="50"/>
        <end position="69"/>
    </location>
</feature>
<dbReference type="RefSeq" id="XP_066699056.1">
    <property type="nucleotide sequence ID" value="XM_066842944.1"/>
</dbReference>
<accession>A0ABR1QAK5</accession>
<evidence type="ECO:0000256" key="1">
    <source>
        <dbReference type="SAM" id="MobiDB-lite"/>
    </source>
</evidence>
<dbReference type="GeneID" id="92076006"/>
<protein>
    <recommendedName>
        <fullName evidence="4">Secreted protein</fullName>
    </recommendedName>
</protein>
<feature type="compositionally biased region" description="Low complexity" evidence="1">
    <location>
        <begin position="58"/>
        <end position="69"/>
    </location>
</feature>
<sequence length="69" mass="7233">MASMLCISTLSHCTTSHSLSNDCPSSNWRARISAIFSIVSAKTTVLSATSARRRSVSRRASSSSGANAV</sequence>
<proteinExistence type="predicted"/>
<comment type="caution">
    <text evidence="2">The sequence shown here is derived from an EMBL/GenBank/DDBJ whole genome shotgun (WGS) entry which is preliminary data.</text>
</comment>
<evidence type="ECO:0000313" key="3">
    <source>
        <dbReference type="Proteomes" id="UP001391051"/>
    </source>
</evidence>
<gene>
    <name evidence="2" type="ORF">PG986_006722</name>
</gene>
<organism evidence="2 3">
    <name type="scientific">Apiospora aurea</name>
    <dbReference type="NCBI Taxonomy" id="335848"/>
    <lineage>
        <taxon>Eukaryota</taxon>
        <taxon>Fungi</taxon>
        <taxon>Dikarya</taxon>
        <taxon>Ascomycota</taxon>
        <taxon>Pezizomycotina</taxon>
        <taxon>Sordariomycetes</taxon>
        <taxon>Xylariomycetidae</taxon>
        <taxon>Amphisphaeriales</taxon>
        <taxon>Apiosporaceae</taxon>
        <taxon>Apiospora</taxon>
    </lineage>
</organism>
<evidence type="ECO:0000313" key="2">
    <source>
        <dbReference type="EMBL" id="KAK7950994.1"/>
    </source>
</evidence>
<name>A0ABR1QAK5_9PEZI</name>
<reference evidence="2 3" key="1">
    <citation type="submission" date="2023-01" db="EMBL/GenBank/DDBJ databases">
        <title>Analysis of 21 Apiospora genomes using comparative genomics revels a genus with tremendous synthesis potential of carbohydrate active enzymes and secondary metabolites.</title>
        <authorList>
            <person name="Sorensen T."/>
        </authorList>
    </citation>
    <scope>NUCLEOTIDE SEQUENCE [LARGE SCALE GENOMIC DNA]</scope>
    <source>
        <strain evidence="2 3">CBS 24483</strain>
    </source>
</reference>
<keyword evidence="3" id="KW-1185">Reference proteome</keyword>
<dbReference type="Proteomes" id="UP001391051">
    <property type="component" value="Unassembled WGS sequence"/>
</dbReference>
<evidence type="ECO:0008006" key="4">
    <source>
        <dbReference type="Google" id="ProtNLM"/>
    </source>
</evidence>